<dbReference type="PANTHER" id="PTHR36124">
    <property type="match status" value="1"/>
</dbReference>
<organism evidence="1 2">
    <name type="scientific">Clohesyomyces aquaticus</name>
    <dbReference type="NCBI Taxonomy" id="1231657"/>
    <lineage>
        <taxon>Eukaryota</taxon>
        <taxon>Fungi</taxon>
        <taxon>Dikarya</taxon>
        <taxon>Ascomycota</taxon>
        <taxon>Pezizomycotina</taxon>
        <taxon>Dothideomycetes</taxon>
        <taxon>Pleosporomycetidae</taxon>
        <taxon>Pleosporales</taxon>
        <taxon>Lindgomycetaceae</taxon>
        <taxon>Clohesyomyces</taxon>
    </lineage>
</organism>
<dbReference type="STRING" id="1231657.A0A1Y1ZC95"/>
<protein>
    <submittedName>
        <fullName evidence="1">Uncharacterized protein</fullName>
    </submittedName>
</protein>
<evidence type="ECO:0000313" key="2">
    <source>
        <dbReference type="Proteomes" id="UP000193144"/>
    </source>
</evidence>
<comment type="caution">
    <text evidence="1">The sequence shown here is derived from an EMBL/GenBank/DDBJ whole genome shotgun (WGS) entry which is preliminary data.</text>
</comment>
<proteinExistence type="predicted"/>
<keyword evidence="2" id="KW-1185">Reference proteome</keyword>
<dbReference type="AlphaFoldDB" id="A0A1Y1ZC95"/>
<dbReference type="PANTHER" id="PTHR36124:SF1">
    <property type="entry name" value="ER-BOUND OXYGENASE MPAB_MPAB'_RUBBER OXYGENASE CATALYTIC DOMAIN-CONTAINING PROTEIN"/>
    <property type="match status" value="1"/>
</dbReference>
<reference evidence="1 2" key="1">
    <citation type="submission" date="2016-07" db="EMBL/GenBank/DDBJ databases">
        <title>Pervasive Adenine N6-methylation of Active Genes in Fungi.</title>
        <authorList>
            <consortium name="DOE Joint Genome Institute"/>
            <person name="Mondo S.J."/>
            <person name="Dannebaum R.O."/>
            <person name="Kuo R.C."/>
            <person name="Labutti K."/>
            <person name="Haridas S."/>
            <person name="Kuo A."/>
            <person name="Salamov A."/>
            <person name="Ahrendt S.R."/>
            <person name="Lipzen A."/>
            <person name="Sullivan W."/>
            <person name="Andreopoulos W.B."/>
            <person name="Clum A."/>
            <person name="Lindquist E."/>
            <person name="Daum C."/>
            <person name="Ramamoorthy G.K."/>
            <person name="Gryganskyi A."/>
            <person name="Culley D."/>
            <person name="Magnuson J.K."/>
            <person name="James T.Y."/>
            <person name="O'Malley M.A."/>
            <person name="Stajich J.E."/>
            <person name="Spatafora J.W."/>
            <person name="Visel A."/>
            <person name="Grigoriev I.V."/>
        </authorList>
    </citation>
    <scope>NUCLEOTIDE SEQUENCE [LARGE SCALE GENOMIC DNA]</scope>
    <source>
        <strain evidence="1 2">CBS 115471</strain>
    </source>
</reference>
<sequence>MASLSFWPTAGLVSLTGYILLCRSLRYLRRDRKYAEYPYKTREDFSKMTAQHAWEIVYYLNTLEFPFMIEKALQFALFRTYGIPSISKLLVETRQLAEMPFAPRRYADTVVLIVEFLASPPDSERANSAIARMNYLHGLYQKAGKISNDDMLYTLSLFILEPERWVKTYEWRAWTPMELCAYGTLWKSIGDAMGVSLAPLSNGPSSFKDGLQFVEDLRAWSDAYEKRAMVPGDTNHKTAEKTIDMLLVNAPDFMKPAGKQAVITLMDDRLRKAMIYDNPPSHYPPLVNLALNARKWFIRHLLPPRPLSMRYLGISEEADPKTGRYYQTTYESEPWYVKPTFSSKYNLYAWSRWALGLPVPDGKNFKPQGYAIFEVGPEKLEGKGQEECARTRDRLMASGRGGCPFGFSK</sequence>
<dbReference type="Proteomes" id="UP000193144">
    <property type="component" value="Unassembled WGS sequence"/>
</dbReference>
<evidence type="ECO:0000313" key="1">
    <source>
        <dbReference type="EMBL" id="ORY07774.1"/>
    </source>
</evidence>
<dbReference type="GO" id="GO:0016491">
    <property type="term" value="F:oxidoreductase activity"/>
    <property type="evidence" value="ECO:0007669"/>
    <property type="project" value="InterPro"/>
</dbReference>
<dbReference type="InterPro" id="IPR046366">
    <property type="entry name" value="MPAB"/>
</dbReference>
<name>A0A1Y1ZC95_9PLEO</name>
<dbReference type="EMBL" id="MCFA01000106">
    <property type="protein sequence ID" value="ORY07774.1"/>
    <property type="molecule type" value="Genomic_DNA"/>
</dbReference>
<accession>A0A1Y1ZC95</accession>
<dbReference type="OrthoDB" id="545169at2759"/>
<gene>
    <name evidence="1" type="ORF">BCR34DRAFT_16984</name>
</gene>